<sequence>MKNKNSQKKTQTNPGWTLVRRRPLLRVTKQRLGHCRKINSANKTRESRPPRQVVSCKVAFPLKPEKITDSKGRIRLQRDCFPTTILRVETASASASASASAINGSIATETEVKAAALILPSWSRATQARVASNSPMETSDRLSSEGTFATDAKGCRGKSSVTYWKRQARAKAYGVG</sequence>
<keyword evidence="3" id="KW-1185">Reference proteome</keyword>
<feature type="region of interest" description="Disordered" evidence="1">
    <location>
        <begin position="129"/>
        <end position="154"/>
    </location>
</feature>
<dbReference type="EMBL" id="BTGU01000010">
    <property type="protein sequence ID" value="GMN40175.1"/>
    <property type="molecule type" value="Genomic_DNA"/>
</dbReference>
<evidence type="ECO:0000313" key="3">
    <source>
        <dbReference type="Proteomes" id="UP001187192"/>
    </source>
</evidence>
<reference evidence="2" key="1">
    <citation type="submission" date="2023-07" db="EMBL/GenBank/DDBJ databases">
        <title>draft genome sequence of fig (Ficus carica).</title>
        <authorList>
            <person name="Takahashi T."/>
            <person name="Nishimura K."/>
        </authorList>
    </citation>
    <scope>NUCLEOTIDE SEQUENCE</scope>
</reference>
<comment type="caution">
    <text evidence="2">The sequence shown here is derived from an EMBL/GenBank/DDBJ whole genome shotgun (WGS) entry which is preliminary data.</text>
</comment>
<organism evidence="2 3">
    <name type="scientific">Ficus carica</name>
    <name type="common">Common fig</name>
    <dbReference type="NCBI Taxonomy" id="3494"/>
    <lineage>
        <taxon>Eukaryota</taxon>
        <taxon>Viridiplantae</taxon>
        <taxon>Streptophyta</taxon>
        <taxon>Embryophyta</taxon>
        <taxon>Tracheophyta</taxon>
        <taxon>Spermatophyta</taxon>
        <taxon>Magnoliopsida</taxon>
        <taxon>eudicotyledons</taxon>
        <taxon>Gunneridae</taxon>
        <taxon>Pentapetalae</taxon>
        <taxon>rosids</taxon>
        <taxon>fabids</taxon>
        <taxon>Rosales</taxon>
        <taxon>Moraceae</taxon>
        <taxon>Ficeae</taxon>
        <taxon>Ficus</taxon>
    </lineage>
</organism>
<evidence type="ECO:0000256" key="1">
    <source>
        <dbReference type="SAM" id="MobiDB-lite"/>
    </source>
</evidence>
<proteinExistence type="predicted"/>
<name>A0AA87ZV79_FICCA</name>
<dbReference type="AlphaFoldDB" id="A0AA87ZV79"/>
<evidence type="ECO:0000313" key="2">
    <source>
        <dbReference type="EMBL" id="GMN40175.1"/>
    </source>
</evidence>
<gene>
    <name evidence="2" type="ORF">TIFTF001_009396</name>
</gene>
<dbReference type="Proteomes" id="UP001187192">
    <property type="component" value="Unassembled WGS sequence"/>
</dbReference>
<accession>A0AA87ZV79</accession>
<protein>
    <submittedName>
        <fullName evidence="2">Uncharacterized protein</fullName>
    </submittedName>
</protein>